<dbReference type="EMBL" id="QEKO01000004">
    <property type="protein sequence ID" value="PVY61130.1"/>
    <property type="molecule type" value="Genomic_DNA"/>
</dbReference>
<dbReference type="InterPro" id="IPR021519">
    <property type="entry name" value="DUF3182"/>
</dbReference>
<dbReference type="AlphaFoldDB" id="A0A2U1CJE0"/>
<evidence type="ECO:0000313" key="1">
    <source>
        <dbReference type="EMBL" id="PVY61130.1"/>
    </source>
</evidence>
<dbReference type="RefSeq" id="WP_116518910.1">
    <property type="nucleotide sequence ID" value="NZ_JACCEX010000004.1"/>
</dbReference>
<evidence type="ECO:0000313" key="2">
    <source>
        <dbReference type="Proteomes" id="UP000246145"/>
    </source>
</evidence>
<dbReference type="Pfam" id="PF11379">
    <property type="entry name" value="DUF3182"/>
    <property type="match status" value="1"/>
</dbReference>
<protein>
    <submittedName>
        <fullName evidence="1">Uncharacterized protein DUF3182</fullName>
    </submittedName>
</protein>
<gene>
    <name evidence="1" type="ORF">C7440_2680</name>
</gene>
<reference evidence="1 2" key="1">
    <citation type="submission" date="2018-04" db="EMBL/GenBank/DDBJ databases">
        <title>Genomic Encyclopedia of Type Strains, Phase IV (KMG-IV): sequencing the most valuable type-strain genomes for metagenomic binning, comparative biology and taxonomic classification.</title>
        <authorList>
            <person name="Goeker M."/>
        </authorList>
    </citation>
    <scope>NUCLEOTIDE SEQUENCE [LARGE SCALE GENOMIC DNA]</scope>
    <source>
        <strain evidence="1 2">DSM 10065</strain>
    </source>
</reference>
<dbReference type="SUPFAM" id="SSF56059">
    <property type="entry name" value="Glutathione synthetase ATP-binding domain-like"/>
    <property type="match status" value="1"/>
</dbReference>
<dbReference type="Proteomes" id="UP000246145">
    <property type="component" value="Unassembled WGS sequence"/>
</dbReference>
<keyword evidence="2" id="KW-1185">Reference proteome</keyword>
<comment type="caution">
    <text evidence="1">The sequence shown here is derived from an EMBL/GenBank/DDBJ whole genome shotgun (WGS) entry which is preliminary data.</text>
</comment>
<organism evidence="1 2">
    <name type="scientific">Pusillimonas noertemannii</name>
    <dbReference type="NCBI Taxonomy" id="305977"/>
    <lineage>
        <taxon>Bacteria</taxon>
        <taxon>Pseudomonadati</taxon>
        <taxon>Pseudomonadota</taxon>
        <taxon>Betaproteobacteria</taxon>
        <taxon>Burkholderiales</taxon>
        <taxon>Alcaligenaceae</taxon>
        <taxon>Pusillimonas</taxon>
    </lineage>
</organism>
<accession>A0A2U1CJE0</accession>
<name>A0A2U1CJE0_9BURK</name>
<dbReference type="OrthoDB" id="8648979at2"/>
<dbReference type="STRING" id="1231391.GCA_000308195_01138"/>
<sequence>MAATLRLADAKSGSRIAVAFPRRHDAPPHESASQEALARKLAGVLELDFIEDYRPGEYPPGGVYYVPSRTLVRPVSLQPAEQFIQGIRGDEDLFGGIVPHAFVATKAITHALLHPDAAAPEGWSHAFAHDSGPAVLLGITAFSIGDARLAGLRLLALGPVRIKPVRASGGRGQILAADRRQLDEALDRQDEGEIAQYGLVLEEHLQQVETYSVGQARVGGMTMSYAGTQSLTPDNSGLQVYGGSSLLCVRGGYEELLALPMDANWREAVRLARMYDVAAQRCYPGLFASRRNYDVARGRDARGRIKTGVLEQSWRAGGASFAEACALEAFQNVPERSVVRAYTCERYGNEHNTPREAQLIYRGDDPETGFITKYGAVEPHGNPE</sequence>
<proteinExistence type="predicted"/>